<evidence type="ECO:0000313" key="2">
    <source>
        <dbReference type="EMBL" id="EGW21154.1"/>
    </source>
</evidence>
<gene>
    <name evidence="2" type="ORF">Mettu_4314</name>
</gene>
<keyword evidence="3" id="KW-1185">Reference proteome</keyword>
<proteinExistence type="predicted"/>
<dbReference type="NCBIfam" id="NF047646">
    <property type="entry name" value="REP_Tyr_transpos"/>
    <property type="match status" value="1"/>
</dbReference>
<dbReference type="GO" id="GO:0043565">
    <property type="term" value="F:sequence-specific DNA binding"/>
    <property type="evidence" value="ECO:0007669"/>
    <property type="project" value="TreeGrafter"/>
</dbReference>
<dbReference type="RefSeq" id="WP_006893639.1">
    <property type="nucleotide sequence ID" value="NZ_JH109153.1"/>
</dbReference>
<reference evidence="2 3" key="1">
    <citation type="submission" date="2011-06" db="EMBL/GenBank/DDBJ databases">
        <title>Genomic sequence of Methylobacter tundripaludum SV96.</title>
        <authorList>
            <consortium name="US DOE Joint Genome Institute"/>
            <person name="Lucas S."/>
            <person name="Han J."/>
            <person name="Lapidus A."/>
            <person name="Cheng J.-F."/>
            <person name="Goodwin L."/>
            <person name="Pitluck S."/>
            <person name="Held B."/>
            <person name="Detter J.C."/>
            <person name="Han C."/>
            <person name="Tapia R."/>
            <person name="Land M."/>
            <person name="Hauser L."/>
            <person name="Kyrpides N."/>
            <person name="Ivanova N."/>
            <person name="Ovchinnikova G."/>
            <person name="Pagani I."/>
            <person name="Klotz M.G."/>
            <person name="Dispirito A.A."/>
            <person name="Murrell J.C."/>
            <person name="Dunfield P."/>
            <person name="Kalyuzhnaya M.G."/>
            <person name="Svenning M."/>
            <person name="Trotsenko Y.A."/>
            <person name="Stein L.Y."/>
            <person name="Woyke T."/>
        </authorList>
    </citation>
    <scope>NUCLEOTIDE SEQUENCE [LARGE SCALE GENOMIC DNA]</scope>
    <source>
        <strain evidence="3">ATCC BAA-1195 / DSM 17260 / SV96</strain>
    </source>
</reference>
<dbReference type="GO" id="GO:0006313">
    <property type="term" value="P:DNA transposition"/>
    <property type="evidence" value="ECO:0007669"/>
    <property type="project" value="InterPro"/>
</dbReference>
<feature type="domain" description="Transposase IS200-like" evidence="1">
    <location>
        <begin position="9"/>
        <end position="133"/>
    </location>
</feature>
<dbReference type="STRING" id="697282.Mettu_4314"/>
<dbReference type="GO" id="GO:0004803">
    <property type="term" value="F:transposase activity"/>
    <property type="evidence" value="ECO:0007669"/>
    <property type="project" value="InterPro"/>
</dbReference>
<dbReference type="Proteomes" id="UP000004664">
    <property type="component" value="Unassembled WGS sequence"/>
</dbReference>
<dbReference type="eggNOG" id="COG1943">
    <property type="taxonomic scope" value="Bacteria"/>
</dbReference>
<dbReference type="InterPro" id="IPR036515">
    <property type="entry name" value="Transposase_17_sf"/>
</dbReference>
<dbReference type="InterPro" id="IPR052715">
    <property type="entry name" value="RAYT_transposase"/>
</dbReference>
<name>G3IYD2_METTV</name>
<evidence type="ECO:0000313" key="3">
    <source>
        <dbReference type="Proteomes" id="UP000004664"/>
    </source>
</evidence>
<accession>G3IYD2</accession>
<dbReference type="Pfam" id="PF01797">
    <property type="entry name" value="Y1_Tnp"/>
    <property type="match status" value="1"/>
</dbReference>
<protein>
    <submittedName>
        <fullName evidence="2">Transposase, putative</fullName>
    </submittedName>
</protein>
<dbReference type="Gene3D" id="3.30.70.1290">
    <property type="entry name" value="Transposase IS200-like"/>
    <property type="match status" value="1"/>
</dbReference>
<dbReference type="HOGENOM" id="CLU_068226_6_0_6"/>
<dbReference type="OrthoDB" id="9794403at2"/>
<dbReference type="SUPFAM" id="SSF143422">
    <property type="entry name" value="Transposase IS200-like"/>
    <property type="match status" value="1"/>
</dbReference>
<dbReference type="SMART" id="SM01321">
    <property type="entry name" value="Y1_Tnp"/>
    <property type="match status" value="1"/>
</dbReference>
<evidence type="ECO:0000259" key="1">
    <source>
        <dbReference type="SMART" id="SM01321"/>
    </source>
</evidence>
<dbReference type="AlphaFoldDB" id="G3IYD2"/>
<dbReference type="EMBL" id="JH109153">
    <property type="protein sequence ID" value="EGW21154.1"/>
    <property type="molecule type" value="Genomic_DNA"/>
</dbReference>
<dbReference type="InterPro" id="IPR002686">
    <property type="entry name" value="Transposase_17"/>
</dbReference>
<dbReference type="PANTHER" id="PTHR36966">
    <property type="entry name" value="REP-ASSOCIATED TYROSINE TRANSPOSASE"/>
    <property type="match status" value="1"/>
</dbReference>
<organism evidence="2 3">
    <name type="scientific">Methylobacter tundripaludum (strain ATCC BAA-1195 / DSM 17260 / SV96)</name>
    <dbReference type="NCBI Taxonomy" id="697282"/>
    <lineage>
        <taxon>Bacteria</taxon>
        <taxon>Pseudomonadati</taxon>
        <taxon>Pseudomonadota</taxon>
        <taxon>Gammaproteobacteria</taxon>
        <taxon>Methylococcales</taxon>
        <taxon>Methylococcaceae</taxon>
        <taxon>Methylobacter</taxon>
    </lineage>
</organism>
<dbReference type="PANTHER" id="PTHR36966:SF1">
    <property type="entry name" value="REP-ASSOCIATED TYROSINE TRANSPOSASE"/>
    <property type="match status" value="1"/>
</dbReference>
<sequence>MTNYRRIYTPGATWFFTVNIAKRRNNRLLVENIDVLRTAFYDVKKKHPFRIEAAVIMPDHLHCLWTLPPGDVNYSMRWGQIKGRFSSHIDTGESISKSRKKRRERGLWQRRFWTHLITDQDDFNRHVDYVHWNPVKHGWVCQVADWPHSSFFKFVKMGVYPMTWGHSGEFDFDAGE</sequence>